<dbReference type="NCBIfam" id="NF040521">
    <property type="entry name" value="C45_proenzyme"/>
    <property type="match status" value="1"/>
</dbReference>
<dbReference type="Gene3D" id="3.60.60.10">
    <property type="entry name" value="Penicillin V Acylase, Chain A"/>
    <property type="match status" value="1"/>
</dbReference>
<dbReference type="GO" id="GO:0016746">
    <property type="term" value="F:acyltransferase activity"/>
    <property type="evidence" value="ECO:0007669"/>
    <property type="project" value="UniProtKB-KW"/>
</dbReference>
<comment type="caution">
    <text evidence="2">The sequence shown here is derived from an EMBL/GenBank/DDBJ whole genome shotgun (WGS) entry which is preliminary data.</text>
</comment>
<dbReference type="InterPro" id="IPR047794">
    <property type="entry name" value="C45_proenzyme-like"/>
</dbReference>
<dbReference type="PANTHER" id="PTHR34180:SF1">
    <property type="entry name" value="BETA-ALANYL-DOPAMINE_CARCININE HYDROLASE"/>
    <property type="match status" value="1"/>
</dbReference>
<name>A0ABW2ZQE0_9MICO</name>
<evidence type="ECO:0000313" key="2">
    <source>
        <dbReference type="EMBL" id="MFD0780843.1"/>
    </source>
</evidence>
<feature type="domain" description="Peptidase C45 hydrolase" evidence="1">
    <location>
        <begin position="125"/>
        <end position="353"/>
    </location>
</feature>
<gene>
    <name evidence="2" type="ORF">ACFQZV_05960</name>
</gene>
<dbReference type="InterPro" id="IPR047801">
    <property type="entry name" value="Peptidase_C45"/>
</dbReference>
<dbReference type="RefSeq" id="WP_378753566.1">
    <property type="nucleotide sequence ID" value="NZ_JBHSSV010000017.1"/>
</dbReference>
<sequence>MPDQLAFYRFAGTHSEIGRQYGEACSKVIGRHLELALDKLAGAGIGRDLALQTALAYRPFVKEHAAFLDDEIVGMAQGAALSVAEAYLLQLRAEVFADVLGDPAAESECTTFALEPSATLTGEVLAGQNADLPAIYEELMIVVDFAPTEGRRILMAVPAGQVSYIGINDSGMAVFANFLHCEGWTRGFPRYLLSRFALEFPDSESAIAALRTLPRASSRNILIVDAAGTAVDFENTPTRDAVIRPRDGVLAHSNHYVAEPLIDEERTPELYLHNSRVRLARIEELIRAEEGEITVAAMARIMRDRRDAPHTLSVEARDLPDDAGPPEGHYVTVCSVIAEPAERRLWITAGAPSRSTYHPYTMVGAATPVQL</sequence>
<evidence type="ECO:0000259" key="1">
    <source>
        <dbReference type="Pfam" id="PF03417"/>
    </source>
</evidence>
<dbReference type="Proteomes" id="UP001597042">
    <property type="component" value="Unassembled WGS sequence"/>
</dbReference>
<protein>
    <submittedName>
        <fullName evidence="2">C45 family autoproteolytic acyltransferase/hydrolase</fullName>
    </submittedName>
</protein>
<keyword evidence="2" id="KW-0012">Acyltransferase</keyword>
<dbReference type="Pfam" id="PF03417">
    <property type="entry name" value="AAT"/>
    <property type="match status" value="1"/>
</dbReference>
<keyword evidence="3" id="KW-1185">Reference proteome</keyword>
<dbReference type="Gene3D" id="1.10.10.2120">
    <property type="match status" value="1"/>
</dbReference>
<dbReference type="PANTHER" id="PTHR34180">
    <property type="entry name" value="PEPTIDASE C45"/>
    <property type="match status" value="1"/>
</dbReference>
<dbReference type="EMBL" id="JBHTIM010000001">
    <property type="protein sequence ID" value="MFD0780843.1"/>
    <property type="molecule type" value="Genomic_DNA"/>
</dbReference>
<evidence type="ECO:0000313" key="3">
    <source>
        <dbReference type="Proteomes" id="UP001597042"/>
    </source>
</evidence>
<keyword evidence="2" id="KW-0808">Transferase</keyword>
<reference evidence="3" key="1">
    <citation type="journal article" date="2019" name="Int. J. Syst. Evol. Microbiol.">
        <title>The Global Catalogue of Microorganisms (GCM) 10K type strain sequencing project: providing services to taxonomists for standard genome sequencing and annotation.</title>
        <authorList>
            <consortium name="The Broad Institute Genomics Platform"/>
            <consortium name="The Broad Institute Genome Sequencing Center for Infectious Disease"/>
            <person name="Wu L."/>
            <person name="Ma J."/>
        </authorList>
    </citation>
    <scope>NUCLEOTIDE SEQUENCE [LARGE SCALE GENOMIC DNA]</scope>
    <source>
        <strain evidence="3">CCUG 50754</strain>
    </source>
</reference>
<proteinExistence type="predicted"/>
<accession>A0ABW2ZQE0</accession>
<dbReference type="InterPro" id="IPR005079">
    <property type="entry name" value="Peptidase_C45_hydrolase"/>
</dbReference>
<organism evidence="2 3">
    <name type="scientific">Microbacterium koreense</name>
    <dbReference type="NCBI Taxonomy" id="323761"/>
    <lineage>
        <taxon>Bacteria</taxon>
        <taxon>Bacillati</taxon>
        <taxon>Actinomycetota</taxon>
        <taxon>Actinomycetes</taxon>
        <taxon>Micrococcales</taxon>
        <taxon>Microbacteriaceae</taxon>
        <taxon>Microbacterium</taxon>
    </lineage>
</organism>